<name>A0A8H4RBZ6_9HELO</name>
<protein>
    <submittedName>
        <fullName evidence="2">Uncharacterized protein</fullName>
    </submittedName>
</protein>
<gene>
    <name evidence="2" type="ORF">G7Y89_g12205</name>
</gene>
<dbReference type="SUPFAM" id="SSF82199">
    <property type="entry name" value="SET domain"/>
    <property type="match status" value="1"/>
</dbReference>
<proteinExistence type="predicted"/>
<reference evidence="2 3" key="1">
    <citation type="submission" date="2020-03" db="EMBL/GenBank/DDBJ databases">
        <title>Draft Genome Sequence of Cudoniella acicularis.</title>
        <authorList>
            <person name="Buettner E."/>
            <person name="Kellner H."/>
        </authorList>
    </citation>
    <scope>NUCLEOTIDE SEQUENCE [LARGE SCALE GENOMIC DNA]</scope>
    <source>
        <strain evidence="2 3">DSM 108380</strain>
    </source>
</reference>
<dbReference type="InterPro" id="IPR046341">
    <property type="entry name" value="SET_dom_sf"/>
</dbReference>
<evidence type="ECO:0000256" key="1">
    <source>
        <dbReference type="SAM" id="MobiDB-lite"/>
    </source>
</evidence>
<dbReference type="Gene3D" id="2.170.270.10">
    <property type="entry name" value="SET domain"/>
    <property type="match status" value="1"/>
</dbReference>
<sequence length="157" mass="17908">MKLQRNLVIDATRGDIARSVNHSYMPNYTVGIWQMLGLPRMGIFTGGEGIKASMEITIDYEFEPLSHEDLFELPFHVDSLVRNIVVTIDLEHIHDSHGFSPEAAEIEGNSKGSGKGKGKGQHEKVELMQIQISEWTREISEKVTDEDLYWESQLWSY</sequence>
<feature type="region of interest" description="Disordered" evidence="1">
    <location>
        <begin position="99"/>
        <end position="123"/>
    </location>
</feature>
<keyword evidence="3" id="KW-1185">Reference proteome</keyword>
<dbReference type="EMBL" id="JAAMPI010001255">
    <property type="protein sequence ID" value="KAF4625959.1"/>
    <property type="molecule type" value="Genomic_DNA"/>
</dbReference>
<accession>A0A8H4RBZ6</accession>
<organism evidence="2 3">
    <name type="scientific">Cudoniella acicularis</name>
    <dbReference type="NCBI Taxonomy" id="354080"/>
    <lineage>
        <taxon>Eukaryota</taxon>
        <taxon>Fungi</taxon>
        <taxon>Dikarya</taxon>
        <taxon>Ascomycota</taxon>
        <taxon>Pezizomycotina</taxon>
        <taxon>Leotiomycetes</taxon>
        <taxon>Helotiales</taxon>
        <taxon>Tricladiaceae</taxon>
        <taxon>Cudoniella</taxon>
    </lineage>
</organism>
<evidence type="ECO:0000313" key="2">
    <source>
        <dbReference type="EMBL" id="KAF4625959.1"/>
    </source>
</evidence>
<evidence type="ECO:0000313" key="3">
    <source>
        <dbReference type="Proteomes" id="UP000566819"/>
    </source>
</evidence>
<dbReference type="Proteomes" id="UP000566819">
    <property type="component" value="Unassembled WGS sequence"/>
</dbReference>
<dbReference type="OrthoDB" id="308383at2759"/>
<comment type="caution">
    <text evidence="2">The sequence shown here is derived from an EMBL/GenBank/DDBJ whole genome shotgun (WGS) entry which is preliminary data.</text>
</comment>
<dbReference type="AlphaFoldDB" id="A0A8H4RBZ6"/>